<organism evidence="1 2">
    <name type="scientific">Arundinibacter roseus</name>
    <dbReference type="NCBI Taxonomy" id="2070510"/>
    <lineage>
        <taxon>Bacteria</taxon>
        <taxon>Pseudomonadati</taxon>
        <taxon>Bacteroidota</taxon>
        <taxon>Cytophagia</taxon>
        <taxon>Cytophagales</taxon>
        <taxon>Spirosomataceae</taxon>
        <taxon>Arundinibacter</taxon>
    </lineage>
</organism>
<dbReference type="EMBL" id="SMJU01000007">
    <property type="protein sequence ID" value="TDB64404.1"/>
    <property type="molecule type" value="Genomic_DNA"/>
</dbReference>
<protein>
    <submittedName>
        <fullName evidence="1">Uncharacterized protein</fullName>
    </submittedName>
</protein>
<dbReference type="OrthoDB" id="956558at2"/>
<dbReference type="AlphaFoldDB" id="A0A4R4K9E7"/>
<dbReference type="Proteomes" id="UP000295706">
    <property type="component" value="Unassembled WGS sequence"/>
</dbReference>
<accession>A0A4R4K9E7</accession>
<evidence type="ECO:0000313" key="2">
    <source>
        <dbReference type="Proteomes" id="UP000295706"/>
    </source>
</evidence>
<proteinExistence type="predicted"/>
<keyword evidence="2" id="KW-1185">Reference proteome</keyword>
<sequence length="236" mass="27158">MENVSTISQNEVVVATRRNKDRFLEATGKSEQEYYAWATLVGQRMHINKLDGLLCAKIGIYTVAHLIHKQTQLPQGIEQSEVQAYLIENSNNPYELAQIWLSLKSDVENWVSKESILNEWLTGIRKEDFEAHGDPNHAADVSRAWWKKDADGLDGILQEINSMEFLNTEISLSDAIEFIRANRPGRWICPALTAQKLVESRFKTLTTFNIKDYYVEHLLKMCRIETELIADEDLPF</sequence>
<evidence type="ECO:0000313" key="1">
    <source>
        <dbReference type="EMBL" id="TDB64404.1"/>
    </source>
</evidence>
<gene>
    <name evidence="1" type="ORF">EZE20_12025</name>
</gene>
<comment type="caution">
    <text evidence="1">The sequence shown here is derived from an EMBL/GenBank/DDBJ whole genome shotgun (WGS) entry which is preliminary data.</text>
</comment>
<name>A0A4R4K9E7_9BACT</name>
<dbReference type="RefSeq" id="WP_132117924.1">
    <property type="nucleotide sequence ID" value="NZ_SMJU01000007.1"/>
</dbReference>
<reference evidence="1 2" key="1">
    <citation type="submission" date="2019-02" db="EMBL/GenBank/DDBJ databases">
        <title>Arundinibacter roseus gen. nov., sp. nov., a new member of the family Cytophagaceae.</title>
        <authorList>
            <person name="Szuroczki S."/>
            <person name="Khayer B."/>
            <person name="Sproer C."/>
            <person name="Toumi M."/>
            <person name="Szabo A."/>
            <person name="Felfoldi T."/>
            <person name="Schumann P."/>
            <person name="Toth E."/>
        </authorList>
    </citation>
    <scope>NUCLEOTIDE SEQUENCE [LARGE SCALE GENOMIC DNA]</scope>
    <source>
        <strain evidence="1 2">DMA-k-7a</strain>
    </source>
</reference>